<evidence type="ECO:0000313" key="2">
    <source>
        <dbReference type="Proteomes" id="UP000248857"/>
    </source>
</evidence>
<comment type="caution">
    <text evidence="1">The sequence shown here is derived from an EMBL/GenBank/DDBJ whole genome shotgun (WGS) entry which is preliminary data.</text>
</comment>
<accession>A0A2W1JAX1</accession>
<evidence type="ECO:0008006" key="3">
    <source>
        <dbReference type="Google" id="ProtNLM"/>
    </source>
</evidence>
<dbReference type="Proteomes" id="UP000248857">
    <property type="component" value="Unassembled WGS sequence"/>
</dbReference>
<dbReference type="NCBIfam" id="TIGR00072">
    <property type="entry name" value="hydrog_prot"/>
    <property type="match status" value="1"/>
</dbReference>
<sequence>MKSTLPTHSVLVIGYGNELLGDDAIGPRIVNAIEDWQVPTVQTKILHQLTPELAEELANSEWVIFVDACQFNGPHNVQVRPLEALGCETPGSSVPALGHTCDPQSLLALAQSTYGHRPHAWSVAVPAEDFSMGEHLSATAEEGIAEALEIIQTLIPTQKMAGLSTPEEPICMK</sequence>
<dbReference type="Gene3D" id="3.40.50.1450">
    <property type="entry name" value="HybD-like"/>
    <property type="match status" value="1"/>
</dbReference>
<protein>
    <recommendedName>
        <fullName evidence="3">Hydrogenase maturation protease</fullName>
    </recommendedName>
</protein>
<dbReference type="GO" id="GO:0016485">
    <property type="term" value="P:protein processing"/>
    <property type="evidence" value="ECO:0007669"/>
    <property type="project" value="TreeGrafter"/>
</dbReference>
<dbReference type="InterPro" id="IPR023430">
    <property type="entry name" value="Pept_HybD-like_dom_sf"/>
</dbReference>
<dbReference type="RefSeq" id="WP_233501833.1">
    <property type="nucleotide sequence ID" value="NZ_CAWNWM010000021.1"/>
</dbReference>
<dbReference type="CDD" id="cd06066">
    <property type="entry name" value="H2MP_NAD-link-bidir"/>
    <property type="match status" value="1"/>
</dbReference>
<dbReference type="PANTHER" id="PTHR30302:SF5">
    <property type="entry name" value="SLR1876 PROTEIN"/>
    <property type="match status" value="1"/>
</dbReference>
<dbReference type="InterPro" id="IPR000671">
    <property type="entry name" value="Peptidase_A31"/>
</dbReference>
<keyword evidence="2" id="KW-1185">Reference proteome</keyword>
<name>A0A2W1JAX1_9CYAN</name>
<organism evidence="1 2">
    <name type="scientific">Acaryochloris thomasi RCC1774</name>
    <dbReference type="NCBI Taxonomy" id="1764569"/>
    <lineage>
        <taxon>Bacteria</taxon>
        <taxon>Bacillati</taxon>
        <taxon>Cyanobacteriota</taxon>
        <taxon>Cyanophyceae</taxon>
        <taxon>Acaryochloridales</taxon>
        <taxon>Acaryochloridaceae</taxon>
        <taxon>Acaryochloris</taxon>
        <taxon>Acaryochloris thomasi</taxon>
    </lineage>
</organism>
<dbReference type="GO" id="GO:0004175">
    <property type="term" value="F:endopeptidase activity"/>
    <property type="evidence" value="ECO:0007669"/>
    <property type="project" value="TreeGrafter"/>
</dbReference>
<dbReference type="EMBL" id="PQWO01000021">
    <property type="protein sequence ID" value="PZD71116.1"/>
    <property type="molecule type" value="Genomic_DNA"/>
</dbReference>
<proteinExistence type="predicted"/>
<gene>
    <name evidence="1" type="ORF">C1752_07844</name>
</gene>
<evidence type="ECO:0000313" key="1">
    <source>
        <dbReference type="EMBL" id="PZD71116.1"/>
    </source>
</evidence>
<reference evidence="1 2" key="1">
    <citation type="journal article" date="2018" name="Sci. Rep.">
        <title>A novel species of the marine cyanobacterium Acaryochloris with a unique pigment content and lifestyle.</title>
        <authorList>
            <person name="Partensky F."/>
            <person name="Six C."/>
            <person name="Ratin M."/>
            <person name="Garczarek L."/>
            <person name="Vaulot D."/>
            <person name="Probert I."/>
            <person name="Calteau A."/>
            <person name="Gourvil P."/>
            <person name="Marie D."/>
            <person name="Grebert T."/>
            <person name="Bouchier C."/>
            <person name="Le Panse S."/>
            <person name="Gachenot M."/>
            <person name="Rodriguez F."/>
            <person name="Garrido J.L."/>
        </authorList>
    </citation>
    <scope>NUCLEOTIDE SEQUENCE [LARGE SCALE GENOMIC DNA]</scope>
    <source>
        <strain evidence="1 2">RCC1774</strain>
    </source>
</reference>
<dbReference type="AlphaFoldDB" id="A0A2W1JAX1"/>
<dbReference type="GO" id="GO:0008047">
    <property type="term" value="F:enzyme activator activity"/>
    <property type="evidence" value="ECO:0007669"/>
    <property type="project" value="InterPro"/>
</dbReference>
<dbReference type="SUPFAM" id="SSF53163">
    <property type="entry name" value="HybD-like"/>
    <property type="match status" value="1"/>
</dbReference>
<dbReference type="PANTHER" id="PTHR30302">
    <property type="entry name" value="HYDROGENASE 1 MATURATION PROTEASE"/>
    <property type="match status" value="1"/>
</dbReference>